<keyword evidence="2" id="KW-0472">Membrane</keyword>
<proteinExistence type="predicted"/>
<evidence type="ECO:0000313" key="5">
    <source>
        <dbReference type="Proteomes" id="UP000676951"/>
    </source>
</evidence>
<keyword evidence="2" id="KW-0812">Transmembrane</keyword>
<protein>
    <submittedName>
        <fullName evidence="4">DUF2235 domain-containing protein</fullName>
    </submittedName>
</protein>
<feature type="transmembrane region" description="Helical" evidence="2">
    <location>
        <begin position="501"/>
        <end position="527"/>
    </location>
</feature>
<dbReference type="Proteomes" id="UP000676951">
    <property type="component" value="Chromosome"/>
</dbReference>
<evidence type="ECO:0000259" key="3">
    <source>
        <dbReference type="Pfam" id="PF09994"/>
    </source>
</evidence>
<keyword evidence="5" id="KW-1185">Reference proteome</keyword>
<feature type="domain" description="T6SS Phospholipase effector Tle1-like catalytic" evidence="3">
    <location>
        <begin position="29"/>
        <end position="315"/>
    </location>
</feature>
<feature type="region of interest" description="Disordered" evidence="1">
    <location>
        <begin position="1"/>
        <end position="27"/>
    </location>
</feature>
<evidence type="ECO:0000256" key="1">
    <source>
        <dbReference type="SAM" id="MobiDB-lite"/>
    </source>
</evidence>
<name>A0A975RYJ1_9BRAD</name>
<feature type="region of interest" description="Disordered" evidence="1">
    <location>
        <begin position="753"/>
        <end position="774"/>
    </location>
</feature>
<feature type="transmembrane region" description="Helical" evidence="2">
    <location>
        <begin position="539"/>
        <end position="561"/>
    </location>
</feature>
<sequence length="884" mass="99639">MAMTNKEAAAARGDETRDGSNGGSSRPPRKYVLFADGTGNAFTTQESNVWRLYEALDRTKPDQIAYYIKGVGTAGWRPFAALDGATGIGVPSNVRKLYRFLCWNWQPGDEIYIFGFSRGSFTARTLVGLIASQGLVPAMIDGSPVSHAEMQRNAMAAWREYRRNTVGYWSLPTIWLARLVRDIVLALYHFILWHSSYKQVRKAMVGREVVPIEFLGLFDTVEAFGVPIEELRTAIDWAIWPISFRNRRLSDRVVRARHALSLDDERTTFHPIRFEHPKGDERIKEVWFAGVHSDVGGGYPEGTLSYVPLVWMAEQVEHVLRFQPGQIDHFRAYQSAIGPIHDSRSGAAVMYRYGPRPIGVNEKTDGGPPAVHLSVVERMLYGCDDYAPVMLPASAEVLLPTGEVKPLIEDETRRAMKSAYESSARTQGTRSTAAAEAFVRMSPPDGNMVKLALDTVWWRRFWYFALLVTIALLAVWPLVARKVVALLSGSIGMVEVGRFNLLAFVTALDYRIGSVVGTTADFLLGFLPSYVEPWLKITVYYPTLTTIVIAVVATAWGMNAFLRDRIRERARLAWNRPHRSVADNLTASWLLKIGRFFRLYGWPLRMAFTNVAVPAIFLAVIFGVALLSGSRSYYNWRAGTGVFCKRANDVTPVGDQPVAATTSFDTRKLCWGSGLWVEKGRKYRIWIDAKDQQWFDRTIMSGVNGFKLYSSHHLLALPIRRWYRADWFQPVLRIGAEGDAELPLEAVNVMPADDLPRPLNPTNREDKKNKKPVRIEQTDEFKNADSELRRNWPKLGDDDPKFGRYDPIPDAALPAARRVWRDQGLADQMVADFVAAESGEMFLYVNDAIQFFPLFGPFELYYGNNSGAARVTLQRMPLPPPPGK</sequence>
<accession>A0A975RYJ1</accession>
<dbReference type="AlphaFoldDB" id="A0A975RYJ1"/>
<dbReference type="InterPro" id="IPR018712">
    <property type="entry name" value="Tle1-like_cat"/>
</dbReference>
<dbReference type="PANTHER" id="PTHR33840">
    <property type="match status" value="1"/>
</dbReference>
<keyword evidence="2" id="KW-1133">Transmembrane helix</keyword>
<evidence type="ECO:0000313" key="4">
    <source>
        <dbReference type="EMBL" id="QWG24121.1"/>
    </source>
</evidence>
<dbReference type="EMBL" id="CP076136">
    <property type="protein sequence ID" value="QWG24121.1"/>
    <property type="molecule type" value="Genomic_DNA"/>
</dbReference>
<gene>
    <name evidence="4" type="ORF">KMZ93_04120</name>
</gene>
<feature type="transmembrane region" description="Helical" evidence="2">
    <location>
        <begin position="607"/>
        <end position="627"/>
    </location>
</feature>
<evidence type="ECO:0000256" key="2">
    <source>
        <dbReference type="SAM" id="Phobius"/>
    </source>
</evidence>
<dbReference type="Pfam" id="PF09994">
    <property type="entry name" value="T6SS_Tle1-like_cat"/>
    <property type="match status" value="1"/>
</dbReference>
<feature type="transmembrane region" description="Helical" evidence="2">
    <location>
        <begin position="461"/>
        <end position="480"/>
    </location>
</feature>
<dbReference type="PANTHER" id="PTHR33840:SF1">
    <property type="entry name" value="TLE1 PHOSPHOLIPASE DOMAIN-CONTAINING PROTEIN"/>
    <property type="match status" value="1"/>
</dbReference>
<feature type="compositionally biased region" description="Basic and acidic residues" evidence="1">
    <location>
        <begin position="763"/>
        <end position="774"/>
    </location>
</feature>
<organism evidence="4 5">
    <name type="scientific">Bradyrhizobium sediminis</name>
    <dbReference type="NCBI Taxonomy" id="2840469"/>
    <lineage>
        <taxon>Bacteria</taxon>
        <taxon>Pseudomonadati</taxon>
        <taxon>Pseudomonadota</taxon>
        <taxon>Alphaproteobacteria</taxon>
        <taxon>Hyphomicrobiales</taxon>
        <taxon>Nitrobacteraceae</taxon>
        <taxon>Bradyrhizobium</taxon>
    </lineage>
</organism>
<reference evidence="4 5" key="1">
    <citation type="submission" date="2021-06" db="EMBL/GenBank/DDBJ databases">
        <title>Bradyrhizobium sp. S2-11-4 Genome sequencing.</title>
        <authorList>
            <person name="Jin L."/>
        </authorList>
    </citation>
    <scope>NUCLEOTIDE SEQUENCE [LARGE SCALE GENOMIC DNA]</scope>
    <source>
        <strain evidence="4 5">S2-11-4</strain>
    </source>
</reference>